<dbReference type="Pfam" id="PF07647">
    <property type="entry name" value="SAM_2"/>
    <property type="match status" value="1"/>
</dbReference>
<dbReference type="Proteomes" id="UP000472267">
    <property type="component" value="Chromosome 4"/>
</dbReference>
<dbReference type="FunFam" id="1.10.150.50:FF:000008">
    <property type="entry name" value="Neurabin-1 isoform 1-like protein"/>
    <property type="match status" value="1"/>
</dbReference>
<evidence type="ECO:0000256" key="3">
    <source>
        <dbReference type="SAM" id="MobiDB-lite"/>
    </source>
</evidence>
<dbReference type="InParanoid" id="A0A672GJK3"/>
<dbReference type="SMART" id="SM00454">
    <property type="entry name" value="SAM"/>
    <property type="match status" value="1"/>
</dbReference>
<dbReference type="GO" id="GO:0051015">
    <property type="term" value="F:actin filament binding"/>
    <property type="evidence" value="ECO:0007669"/>
    <property type="project" value="TreeGrafter"/>
</dbReference>
<evidence type="ECO:0000313" key="5">
    <source>
        <dbReference type="Ensembl" id="ENSSFAP00005018467.1"/>
    </source>
</evidence>
<dbReference type="PROSITE" id="PS50105">
    <property type="entry name" value="SAM_DOMAIN"/>
    <property type="match status" value="1"/>
</dbReference>
<evidence type="ECO:0000256" key="2">
    <source>
        <dbReference type="ARBA" id="ARBA00023054"/>
    </source>
</evidence>
<keyword evidence="6" id="KW-1185">Reference proteome</keyword>
<dbReference type="Ensembl" id="ENSSFAT00005019198.1">
    <property type="protein sequence ID" value="ENSSFAP00005018467.1"/>
    <property type="gene ID" value="ENSSFAG00005009732.1"/>
</dbReference>
<dbReference type="AlphaFoldDB" id="A0A672GJK3"/>
<feature type="region of interest" description="Disordered" evidence="3">
    <location>
        <begin position="87"/>
        <end position="119"/>
    </location>
</feature>
<evidence type="ECO:0000259" key="4">
    <source>
        <dbReference type="PROSITE" id="PS50105"/>
    </source>
</evidence>
<protein>
    <recommendedName>
        <fullName evidence="4">SAM domain-containing protein</fullName>
    </recommendedName>
</protein>
<dbReference type="SUPFAM" id="SSF47769">
    <property type="entry name" value="SAM/Pointed domain"/>
    <property type="match status" value="1"/>
</dbReference>
<reference evidence="5" key="2">
    <citation type="submission" date="2025-08" db="UniProtKB">
        <authorList>
            <consortium name="Ensembl"/>
        </authorList>
    </citation>
    <scope>IDENTIFICATION</scope>
</reference>
<dbReference type="Gene3D" id="1.10.150.50">
    <property type="entry name" value="Transcription Factor, Ets-1"/>
    <property type="match status" value="1"/>
</dbReference>
<dbReference type="PANTHER" id="PTHR16154:SF24">
    <property type="entry name" value="NEURABIN-2"/>
    <property type="match status" value="1"/>
</dbReference>
<keyword evidence="2" id="KW-0175">Coiled coil</keyword>
<feature type="compositionally biased region" description="Low complexity" evidence="3">
    <location>
        <begin position="162"/>
        <end position="177"/>
    </location>
</feature>
<dbReference type="GO" id="GO:0007015">
    <property type="term" value="P:actin filament organization"/>
    <property type="evidence" value="ECO:0007669"/>
    <property type="project" value="TreeGrafter"/>
</dbReference>
<organism evidence="5 6">
    <name type="scientific">Salarias fasciatus</name>
    <name type="common">Jewelled blenny</name>
    <name type="synonym">Blennius fasciatus</name>
    <dbReference type="NCBI Taxonomy" id="181472"/>
    <lineage>
        <taxon>Eukaryota</taxon>
        <taxon>Metazoa</taxon>
        <taxon>Chordata</taxon>
        <taxon>Craniata</taxon>
        <taxon>Vertebrata</taxon>
        <taxon>Euteleostomi</taxon>
        <taxon>Actinopterygii</taxon>
        <taxon>Neopterygii</taxon>
        <taxon>Teleostei</taxon>
        <taxon>Neoteleostei</taxon>
        <taxon>Acanthomorphata</taxon>
        <taxon>Ovalentaria</taxon>
        <taxon>Blenniimorphae</taxon>
        <taxon>Blenniiformes</taxon>
        <taxon>Blennioidei</taxon>
        <taxon>Blenniidae</taxon>
        <taxon>Salariinae</taxon>
        <taxon>Salarias</taxon>
    </lineage>
</organism>
<dbReference type="GO" id="GO:0030425">
    <property type="term" value="C:dendrite"/>
    <property type="evidence" value="ECO:0007669"/>
    <property type="project" value="TreeGrafter"/>
</dbReference>
<dbReference type="InterPro" id="IPR001660">
    <property type="entry name" value="SAM"/>
</dbReference>
<keyword evidence="1" id="KW-0597">Phosphoprotein</keyword>
<sequence length="417" mass="45975">MCSIIIKKSAASSSIHHSPVHPSLIHPSIHPLSDLIAVEAVTAGSIRGHRGHGGHHSPSSESALLFSDLNEAIPETELLDNSIQKGRAQLSVKARRQRPSRSRYRDSVSSTEGEDSLERKVMKPLECVRRSPEDGGASLAAPPRGRYHQLTNATSQEPLVMPSSSPSRSCPSSECSPVYLRRSRRPEILVSDTSRDTSPVDHGSSTVVFDKKTKRRFLDLGLQSVLTAAFILREPSESPSRSSGSFVSFSWFTEGRGSLSSSGTPPCSPKIPPLGSHGPRKSHSQVTLLLLWLSPHMSNKICLKTSLLFSSPPQPCEEPPSLMSSWTTQQVCQWLQGLNMEKYVPEFSARDIDGQELLQLDGNKLKGLGVLSSSDRSALKRRIKDVQSAAEKEKKALNKLEKQKEKQRRKEQEQRRT</sequence>
<reference evidence="5" key="3">
    <citation type="submission" date="2025-09" db="UniProtKB">
        <authorList>
            <consortium name="Ensembl"/>
        </authorList>
    </citation>
    <scope>IDENTIFICATION</scope>
</reference>
<dbReference type="CDD" id="cd09512">
    <property type="entry name" value="SAM_Neurabin-like"/>
    <property type="match status" value="1"/>
</dbReference>
<feature type="region of interest" description="Disordered" evidence="3">
    <location>
        <begin position="258"/>
        <end position="279"/>
    </location>
</feature>
<dbReference type="GO" id="GO:0014069">
    <property type="term" value="C:postsynaptic density"/>
    <property type="evidence" value="ECO:0007669"/>
    <property type="project" value="TreeGrafter"/>
</dbReference>
<dbReference type="OMA" id="TANHWTS"/>
<dbReference type="GO" id="GO:0005737">
    <property type="term" value="C:cytoplasm"/>
    <property type="evidence" value="ECO:0007669"/>
    <property type="project" value="TreeGrafter"/>
</dbReference>
<evidence type="ECO:0000313" key="6">
    <source>
        <dbReference type="Proteomes" id="UP000472267"/>
    </source>
</evidence>
<evidence type="ECO:0000256" key="1">
    <source>
        <dbReference type="ARBA" id="ARBA00022553"/>
    </source>
</evidence>
<accession>A0A672GJK3</accession>
<feature type="region of interest" description="Disordered" evidence="3">
    <location>
        <begin position="153"/>
        <end position="177"/>
    </location>
</feature>
<feature type="region of interest" description="Disordered" evidence="3">
    <location>
        <begin position="390"/>
        <end position="417"/>
    </location>
</feature>
<feature type="domain" description="SAM" evidence="4">
    <location>
        <begin position="326"/>
        <end position="389"/>
    </location>
</feature>
<dbReference type="PANTHER" id="PTHR16154">
    <property type="entry name" value="NEURABIN"/>
    <property type="match status" value="1"/>
</dbReference>
<feature type="compositionally biased region" description="Basic residues" evidence="3">
    <location>
        <begin position="93"/>
        <end position="102"/>
    </location>
</feature>
<dbReference type="GO" id="GO:0015629">
    <property type="term" value="C:actin cytoskeleton"/>
    <property type="evidence" value="ECO:0007669"/>
    <property type="project" value="TreeGrafter"/>
</dbReference>
<name>A0A672GJK3_SALFA</name>
<dbReference type="GO" id="GO:0019722">
    <property type="term" value="P:calcium-mediated signaling"/>
    <property type="evidence" value="ECO:0007669"/>
    <property type="project" value="TreeGrafter"/>
</dbReference>
<dbReference type="GO" id="GO:0031175">
    <property type="term" value="P:neuron projection development"/>
    <property type="evidence" value="ECO:0007669"/>
    <property type="project" value="TreeGrafter"/>
</dbReference>
<dbReference type="InterPro" id="IPR013761">
    <property type="entry name" value="SAM/pointed_sf"/>
</dbReference>
<reference evidence="5" key="1">
    <citation type="submission" date="2019-06" db="EMBL/GenBank/DDBJ databases">
        <authorList>
            <consortium name="Wellcome Sanger Institute Data Sharing"/>
        </authorList>
    </citation>
    <scope>NUCLEOTIDE SEQUENCE [LARGE SCALE GENOMIC DNA]</scope>
</reference>
<proteinExistence type="predicted"/>
<dbReference type="InterPro" id="IPR043446">
    <property type="entry name" value="Neurabin-like"/>
</dbReference>